<gene>
    <name evidence="9" type="ORF">DB30_02603</name>
</gene>
<dbReference type="InterPro" id="IPR003706">
    <property type="entry name" value="CstA_N"/>
</dbReference>
<accession>A0A0C2CPU2</accession>
<name>A0A0C2CPU2_9BACT</name>
<feature type="transmembrane region" description="Helical" evidence="7">
    <location>
        <begin position="72"/>
        <end position="90"/>
    </location>
</feature>
<dbReference type="Proteomes" id="UP000031599">
    <property type="component" value="Unassembled WGS sequence"/>
</dbReference>
<feature type="transmembrane region" description="Helical" evidence="7">
    <location>
        <begin position="551"/>
        <end position="576"/>
    </location>
</feature>
<dbReference type="GO" id="GO:0009267">
    <property type="term" value="P:cellular response to starvation"/>
    <property type="evidence" value="ECO:0007669"/>
    <property type="project" value="InterPro"/>
</dbReference>
<keyword evidence="6 7" id="KW-0472">Membrane</keyword>
<evidence type="ECO:0000256" key="7">
    <source>
        <dbReference type="SAM" id="Phobius"/>
    </source>
</evidence>
<feature type="transmembrane region" description="Helical" evidence="7">
    <location>
        <begin position="96"/>
        <end position="119"/>
    </location>
</feature>
<dbReference type="EMBL" id="JMCC02000191">
    <property type="protein sequence ID" value="KIG11720.1"/>
    <property type="molecule type" value="Genomic_DNA"/>
</dbReference>
<dbReference type="Pfam" id="PF02554">
    <property type="entry name" value="CstA"/>
    <property type="match status" value="1"/>
</dbReference>
<feature type="transmembrane region" description="Helical" evidence="7">
    <location>
        <begin position="6"/>
        <end position="27"/>
    </location>
</feature>
<evidence type="ECO:0000259" key="8">
    <source>
        <dbReference type="Pfam" id="PF02554"/>
    </source>
</evidence>
<evidence type="ECO:0000256" key="5">
    <source>
        <dbReference type="ARBA" id="ARBA00022989"/>
    </source>
</evidence>
<feature type="transmembrane region" description="Helical" evidence="7">
    <location>
        <begin position="172"/>
        <end position="190"/>
    </location>
</feature>
<feature type="domain" description="CstA N-terminal" evidence="8">
    <location>
        <begin position="12"/>
        <end position="535"/>
    </location>
</feature>
<keyword evidence="3" id="KW-1003">Cell membrane</keyword>
<evidence type="ECO:0000313" key="9">
    <source>
        <dbReference type="EMBL" id="KIG11720.1"/>
    </source>
</evidence>
<comment type="similarity">
    <text evidence="2">Belongs to the peptide transporter carbon starvation (CstA) (TC 2.A.114) family.</text>
</comment>
<feature type="transmembrane region" description="Helical" evidence="7">
    <location>
        <begin position="299"/>
        <end position="319"/>
    </location>
</feature>
<protein>
    <submittedName>
        <fullName evidence="9">Carbon starvation protein A</fullName>
    </submittedName>
</protein>
<dbReference type="AlphaFoldDB" id="A0A0C2CPU2"/>
<dbReference type="GO" id="GO:0005886">
    <property type="term" value="C:plasma membrane"/>
    <property type="evidence" value="ECO:0007669"/>
    <property type="project" value="UniProtKB-SubCell"/>
</dbReference>
<feature type="transmembrane region" description="Helical" evidence="7">
    <location>
        <begin position="140"/>
        <end position="166"/>
    </location>
</feature>
<feature type="transmembrane region" description="Helical" evidence="7">
    <location>
        <begin position="347"/>
        <end position="370"/>
    </location>
</feature>
<dbReference type="InterPro" id="IPR051605">
    <property type="entry name" value="CstA"/>
</dbReference>
<evidence type="ECO:0000313" key="10">
    <source>
        <dbReference type="Proteomes" id="UP000031599"/>
    </source>
</evidence>
<dbReference type="PANTHER" id="PTHR30252:SF0">
    <property type="entry name" value="PEPTIDE TRANSPORTER CSTA"/>
    <property type="match status" value="1"/>
</dbReference>
<evidence type="ECO:0000256" key="4">
    <source>
        <dbReference type="ARBA" id="ARBA00022692"/>
    </source>
</evidence>
<evidence type="ECO:0000256" key="6">
    <source>
        <dbReference type="ARBA" id="ARBA00023136"/>
    </source>
</evidence>
<feature type="transmembrane region" description="Helical" evidence="7">
    <location>
        <begin position="520"/>
        <end position="545"/>
    </location>
</feature>
<evidence type="ECO:0000256" key="3">
    <source>
        <dbReference type="ARBA" id="ARBA00022475"/>
    </source>
</evidence>
<organism evidence="9 10">
    <name type="scientific">Enhygromyxa salina</name>
    <dbReference type="NCBI Taxonomy" id="215803"/>
    <lineage>
        <taxon>Bacteria</taxon>
        <taxon>Pseudomonadati</taxon>
        <taxon>Myxococcota</taxon>
        <taxon>Polyangia</taxon>
        <taxon>Nannocystales</taxon>
        <taxon>Nannocystaceae</taxon>
        <taxon>Enhygromyxa</taxon>
    </lineage>
</organism>
<proteinExistence type="inferred from homology"/>
<feature type="transmembrane region" description="Helical" evidence="7">
    <location>
        <begin position="233"/>
        <end position="254"/>
    </location>
</feature>
<comment type="subcellular location">
    <subcellularLocation>
        <location evidence="1">Cell membrane</location>
        <topology evidence="1">Multi-pass membrane protein</topology>
    </subcellularLocation>
</comment>
<feature type="transmembrane region" description="Helical" evidence="7">
    <location>
        <begin position="488"/>
        <end position="513"/>
    </location>
</feature>
<sequence length="592" mass="63776">MVWRFATLPTMAAVVTALVLLSFLVAYRVYARYLGRTIYQDDDPTFITAAHELEDGSDFVPTKRPVLFGHHFTSIAGAAPIIGPCVAAYWGWLPALLWVVLGTIFMGAVHDYGALVVSVREKGRSIADVAAKVVSDRVRLMFLCFIMVLSWLVLAVFAMAIAGLFMAVPTSVLPVNIAIVVALVIGWLLYKRQVPPLVPSLIALVVLYVFVWVGTKVPIDLTKAGLDLQQANLAWLLGLFVYSAIASLLPVWLLLQPRDYVNSHQLVVGLGLLFLGIFVAHPNFDAPAVRMSGDDAPSMFPFLFVTIACGAISGFHGLVSSGTTSKQLDKLSDARLIGYGSMLGEGALALASTMAAVAGIGLVGFCALPGQGVVEDLSWAVYYDSWAHASGNKAAAFVIGGAAFLQELGISTLLAQTLMAVLVISFASTTLDTATRIERFIIAEVGDAVKVKALANPYVATLIAVVPAILLATLRVSDGSGAVREAAWALWPVFGASNQMIASLTLLVLALYYWQRRRPVLPLVIPMLFVMGVTWFSLVLHLLGFWAEQDWLLFGLTVVLSGLILWMSVESLALFVRLLRERRANPDAPAGD</sequence>
<dbReference type="PANTHER" id="PTHR30252">
    <property type="entry name" value="INNER MEMBRANE PEPTIDE TRANSPORTER"/>
    <property type="match status" value="1"/>
</dbReference>
<feature type="transmembrane region" description="Helical" evidence="7">
    <location>
        <begin position="197"/>
        <end position="213"/>
    </location>
</feature>
<keyword evidence="4 7" id="KW-0812">Transmembrane</keyword>
<feature type="transmembrane region" description="Helical" evidence="7">
    <location>
        <begin position="413"/>
        <end position="434"/>
    </location>
</feature>
<feature type="transmembrane region" description="Helical" evidence="7">
    <location>
        <begin position="455"/>
        <end position="476"/>
    </location>
</feature>
<comment type="caution">
    <text evidence="9">The sequence shown here is derived from an EMBL/GenBank/DDBJ whole genome shotgun (WGS) entry which is preliminary data.</text>
</comment>
<evidence type="ECO:0000256" key="2">
    <source>
        <dbReference type="ARBA" id="ARBA00007755"/>
    </source>
</evidence>
<evidence type="ECO:0000256" key="1">
    <source>
        <dbReference type="ARBA" id="ARBA00004651"/>
    </source>
</evidence>
<reference evidence="9 10" key="1">
    <citation type="submission" date="2014-12" db="EMBL/GenBank/DDBJ databases">
        <title>Genome assembly of Enhygromyxa salina DSM 15201.</title>
        <authorList>
            <person name="Sharma G."/>
            <person name="Subramanian S."/>
        </authorList>
    </citation>
    <scope>NUCLEOTIDE SEQUENCE [LARGE SCALE GENOMIC DNA]</scope>
    <source>
        <strain evidence="9 10">DSM 15201</strain>
    </source>
</reference>
<keyword evidence="5 7" id="KW-1133">Transmembrane helix</keyword>
<feature type="transmembrane region" description="Helical" evidence="7">
    <location>
        <begin position="266"/>
        <end position="284"/>
    </location>
</feature>